<accession>A0AAG5DBR5</accession>
<feature type="domain" description="LEM" evidence="3">
    <location>
        <begin position="52"/>
        <end position="96"/>
    </location>
</feature>
<dbReference type="GO" id="GO:0031490">
    <property type="term" value="F:chromatin DNA binding"/>
    <property type="evidence" value="ECO:0007669"/>
    <property type="project" value="TreeGrafter"/>
</dbReference>
<dbReference type="CDD" id="cd12934">
    <property type="entry name" value="LEM"/>
    <property type="match status" value="1"/>
</dbReference>
<proteinExistence type="predicted"/>
<dbReference type="PANTHER" id="PTHR13428:SF12">
    <property type="entry name" value="INNER NUCLEAR MEMBRANE PROTEIN MAN1"/>
    <property type="match status" value="1"/>
</dbReference>
<dbReference type="SMART" id="SM00540">
    <property type="entry name" value="LEM"/>
    <property type="match status" value="1"/>
</dbReference>
<keyword evidence="5" id="KW-1185">Reference proteome</keyword>
<dbReference type="InterPro" id="IPR003887">
    <property type="entry name" value="LEM_dom"/>
</dbReference>
<keyword evidence="2" id="KW-1133">Transmembrane helix</keyword>
<feature type="region of interest" description="Disordered" evidence="1">
    <location>
        <begin position="1"/>
        <end position="25"/>
    </location>
</feature>
<evidence type="ECO:0000313" key="4">
    <source>
        <dbReference type="EnsemblMetazoa" id="ENSAATROPP008239"/>
    </source>
</evidence>
<protein>
    <recommendedName>
        <fullName evidence="3">LEM domain-containing protein</fullName>
    </recommendedName>
</protein>
<sequence length="510" mass="56980">MNGISRKHPNRAASSGLQEGPTILSNERNERNKVILRCSLFCFAQIRNTKMEENYEDMSNDQLRLKLLEYGFINMPVTSTTRKVLIKKLRHHISDSAAKVRRDTIHVTKYSSDEDTEPLATSSASKKLHTKKEPTNRRATIGGVSAKLPKPTSSQESSKVAAVTSMSTAGSSVPQLDAASKRRSGRVTPIKGKSNADVKATALPQRESALMEDSDDDMIPLTQLKQRDRKSKSPSLSRADMLTTSYIHQMEVNKGPPVEPIVEEMEIDLPEPVKEEQPIETIVLDDYDEIEQESMPPPRQPPILKPAVKDSVYSKTTTQFHSRRTLPAPERKVKDVSEPVSVRYGFAHESRPTPDITTAFSANVANSLREEGGSKYVPTDSPYLSEFTKRLSRLRAEAVPLPGSVGARNSPSRRATAIEEKGFVNTATSRSTYGSKDAYEASSSRFRAPNRYTYASFSPETVLSRSQSGDIRSSLRRSLLALDQKYSIRKKFYCVIVFLVVVFLFVFFFM</sequence>
<dbReference type="AlphaFoldDB" id="A0AAG5DBR5"/>
<reference evidence="4" key="1">
    <citation type="submission" date="2024-04" db="UniProtKB">
        <authorList>
            <consortium name="EnsemblMetazoa"/>
        </authorList>
    </citation>
    <scope>IDENTIFICATION</scope>
    <source>
        <strain evidence="4">EBRO</strain>
    </source>
</reference>
<keyword evidence="2" id="KW-0472">Membrane</keyword>
<evidence type="ECO:0000313" key="5">
    <source>
        <dbReference type="Proteomes" id="UP000075880"/>
    </source>
</evidence>
<dbReference type="InterPro" id="IPR052277">
    <property type="entry name" value="INM_ESCRT-Associated"/>
</dbReference>
<evidence type="ECO:0000256" key="1">
    <source>
        <dbReference type="SAM" id="MobiDB-lite"/>
    </source>
</evidence>
<feature type="compositionally biased region" description="Basic residues" evidence="1">
    <location>
        <begin position="1"/>
        <end position="10"/>
    </location>
</feature>
<dbReference type="Pfam" id="PF03020">
    <property type="entry name" value="LEM"/>
    <property type="match status" value="1"/>
</dbReference>
<evidence type="ECO:0000259" key="3">
    <source>
        <dbReference type="PROSITE" id="PS50954"/>
    </source>
</evidence>
<feature type="transmembrane region" description="Helical" evidence="2">
    <location>
        <begin position="492"/>
        <end position="509"/>
    </location>
</feature>
<dbReference type="InterPro" id="IPR011015">
    <property type="entry name" value="LEM/LEM-like_dom_sf"/>
</dbReference>
<feature type="region of interest" description="Disordered" evidence="1">
    <location>
        <begin position="109"/>
        <end position="197"/>
    </location>
</feature>
<keyword evidence="2" id="KW-0812">Transmembrane</keyword>
<dbReference type="Proteomes" id="UP000075880">
    <property type="component" value="Unassembled WGS sequence"/>
</dbReference>
<dbReference type="SUPFAM" id="SSF63451">
    <property type="entry name" value="LEM domain"/>
    <property type="match status" value="1"/>
</dbReference>
<dbReference type="Gene3D" id="1.10.720.40">
    <property type="match status" value="1"/>
</dbReference>
<dbReference type="PANTHER" id="PTHR13428">
    <property type="entry name" value="INNER NUCLEAR MEMBRANE PROTEIN MAN1 LEM DOMAIN CONTAINING PROTEIN"/>
    <property type="match status" value="1"/>
</dbReference>
<dbReference type="GO" id="GO:0030514">
    <property type="term" value="P:negative regulation of BMP signaling pathway"/>
    <property type="evidence" value="ECO:0007669"/>
    <property type="project" value="TreeGrafter"/>
</dbReference>
<dbReference type="FunFam" id="1.10.720.40:FF:000001">
    <property type="entry name" value="LEM domain containing 2, isoform CRA_a"/>
    <property type="match status" value="1"/>
</dbReference>
<feature type="compositionally biased region" description="Polar residues" evidence="1">
    <location>
        <begin position="151"/>
        <end position="174"/>
    </location>
</feature>
<evidence type="ECO:0000256" key="2">
    <source>
        <dbReference type="SAM" id="Phobius"/>
    </source>
</evidence>
<dbReference type="GO" id="GO:0006998">
    <property type="term" value="P:nuclear envelope organization"/>
    <property type="evidence" value="ECO:0007669"/>
    <property type="project" value="TreeGrafter"/>
</dbReference>
<dbReference type="PROSITE" id="PS50954">
    <property type="entry name" value="LEM"/>
    <property type="match status" value="1"/>
</dbReference>
<organism evidence="4 5">
    <name type="scientific">Anopheles atroparvus</name>
    <name type="common">European mosquito</name>
    <dbReference type="NCBI Taxonomy" id="41427"/>
    <lineage>
        <taxon>Eukaryota</taxon>
        <taxon>Metazoa</taxon>
        <taxon>Ecdysozoa</taxon>
        <taxon>Arthropoda</taxon>
        <taxon>Hexapoda</taxon>
        <taxon>Insecta</taxon>
        <taxon>Pterygota</taxon>
        <taxon>Neoptera</taxon>
        <taxon>Endopterygota</taxon>
        <taxon>Diptera</taxon>
        <taxon>Nematocera</taxon>
        <taxon>Culicoidea</taxon>
        <taxon>Culicidae</taxon>
        <taxon>Anophelinae</taxon>
        <taxon>Anopheles</taxon>
    </lineage>
</organism>
<dbReference type="EnsemblMetazoa" id="ENSAATROPT009115">
    <property type="protein sequence ID" value="ENSAATROPP008239"/>
    <property type="gene ID" value="ENSAATROPG007429"/>
</dbReference>
<name>A0AAG5DBR5_ANOAO</name>